<organism evidence="1 2">
    <name type="scientific">Crepidotus variabilis</name>
    <dbReference type="NCBI Taxonomy" id="179855"/>
    <lineage>
        <taxon>Eukaryota</taxon>
        <taxon>Fungi</taxon>
        <taxon>Dikarya</taxon>
        <taxon>Basidiomycota</taxon>
        <taxon>Agaricomycotina</taxon>
        <taxon>Agaricomycetes</taxon>
        <taxon>Agaricomycetidae</taxon>
        <taxon>Agaricales</taxon>
        <taxon>Agaricineae</taxon>
        <taxon>Crepidotaceae</taxon>
        <taxon>Crepidotus</taxon>
    </lineage>
</organism>
<dbReference type="GO" id="GO:0003676">
    <property type="term" value="F:nucleic acid binding"/>
    <property type="evidence" value="ECO:0007669"/>
    <property type="project" value="InterPro"/>
</dbReference>
<name>A0A9P6EK18_9AGAR</name>
<protein>
    <recommendedName>
        <fullName evidence="3">Tc1-like transposase DDE domain-containing protein</fullName>
    </recommendedName>
</protein>
<dbReference type="InterPro" id="IPR036397">
    <property type="entry name" value="RNaseH_sf"/>
</dbReference>
<dbReference type="OrthoDB" id="2266637at2759"/>
<accession>A0A9P6EK18</accession>
<comment type="caution">
    <text evidence="1">The sequence shown here is derived from an EMBL/GenBank/DDBJ whole genome shotgun (WGS) entry which is preliminary data.</text>
</comment>
<dbReference type="EMBL" id="MU157842">
    <property type="protein sequence ID" value="KAF9530064.1"/>
    <property type="molecule type" value="Genomic_DNA"/>
</dbReference>
<sequence length="70" mass="8079">LIYLPLYSPDFNPIEPAFHTIKLWLRRPEAQAISPDVRPWLIFQAASSITSEMAEAWIQNSGYTFQTVLK</sequence>
<feature type="non-terminal residue" evidence="1">
    <location>
        <position position="1"/>
    </location>
</feature>
<dbReference type="Gene3D" id="3.30.420.10">
    <property type="entry name" value="Ribonuclease H-like superfamily/Ribonuclease H"/>
    <property type="match status" value="1"/>
</dbReference>
<dbReference type="Proteomes" id="UP000807306">
    <property type="component" value="Unassembled WGS sequence"/>
</dbReference>
<gene>
    <name evidence="1" type="ORF">CPB83DRAFT_763843</name>
</gene>
<dbReference type="AlphaFoldDB" id="A0A9P6EK18"/>
<reference evidence="1" key="1">
    <citation type="submission" date="2020-11" db="EMBL/GenBank/DDBJ databases">
        <authorList>
            <consortium name="DOE Joint Genome Institute"/>
            <person name="Ahrendt S."/>
            <person name="Riley R."/>
            <person name="Andreopoulos W."/>
            <person name="Labutti K."/>
            <person name="Pangilinan J."/>
            <person name="Ruiz-Duenas F.J."/>
            <person name="Barrasa J.M."/>
            <person name="Sanchez-Garcia M."/>
            <person name="Camarero S."/>
            <person name="Miyauchi S."/>
            <person name="Serrano A."/>
            <person name="Linde D."/>
            <person name="Babiker R."/>
            <person name="Drula E."/>
            <person name="Ayuso-Fernandez I."/>
            <person name="Pacheco R."/>
            <person name="Padilla G."/>
            <person name="Ferreira P."/>
            <person name="Barriuso J."/>
            <person name="Kellner H."/>
            <person name="Castanera R."/>
            <person name="Alfaro M."/>
            <person name="Ramirez L."/>
            <person name="Pisabarro A.G."/>
            <person name="Kuo A."/>
            <person name="Tritt A."/>
            <person name="Lipzen A."/>
            <person name="He G."/>
            <person name="Yan M."/>
            <person name="Ng V."/>
            <person name="Cullen D."/>
            <person name="Martin F."/>
            <person name="Rosso M.-N."/>
            <person name="Henrissat B."/>
            <person name="Hibbett D."/>
            <person name="Martinez A.T."/>
            <person name="Grigoriev I.V."/>
        </authorList>
    </citation>
    <scope>NUCLEOTIDE SEQUENCE</scope>
    <source>
        <strain evidence="1">CBS 506.95</strain>
    </source>
</reference>
<evidence type="ECO:0008006" key="3">
    <source>
        <dbReference type="Google" id="ProtNLM"/>
    </source>
</evidence>
<evidence type="ECO:0000313" key="2">
    <source>
        <dbReference type="Proteomes" id="UP000807306"/>
    </source>
</evidence>
<proteinExistence type="predicted"/>
<evidence type="ECO:0000313" key="1">
    <source>
        <dbReference type="EMBL" id="KAF9530064.1"/>
    </source>
</evidence>
<keyword evidence="2" id="KW-1185">Reference proteome</keyword>